<feature type="region of interest" description="Disordered" evidence="1">
    <location>
        <begin position="308"/>
        <end position="329"/>
    </location>
</feature>
<gene>
    <name evidence="2" type="ORF">LDAN0321_LOCUS8698</name>
</gene>
<accession>A0A7S2KF06</accession>
<feature type="region of interest" description="Disordered" evidence="1">
    <location>
        <begin position="581"/>
        <end position="627"/>
    </location>
</feature>
<evidence type="ECO:0000256" key="1">
    <source>
        <dbReference type="SAM" id="MobiDB-lite"/>
    </source>
</evidence>
<feature type="compositionally biased region" description="Acidic residues" evidence="1">
    <location>
        <begin position="308"/>
        <end position="322"/>
    </location>
</feature>
<reference evidence="2" key="1">
    <citation type="submission" date="2021-01" db="EMBL/GenBank/DDBJ databases">
        <authorList>
            <person name="Corre E."/>
            <person name="Pelletier E."/>
            <person name="Niang G."/>
            <person name="Scheremetjew M."/>
            <person name="Finn R."/>
            <person name="Kale V."/>
            <person name="Holt S."/>
            <person name="Cochrane G."/>
            <person name="Meng A."/>
            <person name="Brown T."/>
            <person name="Cohen L."/>
        </authorList>
    </citation>
    <scope>NUCLEOTIDE SEQUENCE</scope>
    <source>
        <strain evidence="2">B650</strain>
    </source>
</reference>
<sequence length="627" mass="71409">MTVRTASSFIHYPTARRHNHIRTYGGDTTTTWSTSLSLLKPSNRSIRRRRNILRSEAGDDEDDAEQIFFQDYLSYVDQKVADTLRQRDVNEMMDDYNKWQLSDWQMSCGSRYRVQRNRFSSTEPSKSTPAAWRKYQRRIAAQTTSNSALCLVPPDESQAWDSLQRFRFLCKDSRLYYFPPCITLFHPFAPPKGLASAAAATANLLQLMPSSTVSCFQLKLDRLVILVKAKNVLIDEEMEVDDDVKWDKNLDDIKQEYIDNLIRSEEIKGKVRRKNRLTKEMEICIEAGKEVPEEILEELGELLSAEENDWEDAGDEDEEGEIAETTNSGNDDELAIDQEKLHRSPCKLCLALDIESAEKVRTLRKVFADEMFGCYDKEESAKNNVLGLSLDLDIDANIPQDLKNGILSYEPLVKLGSFQSVSQALQMARLIEDDLKSTPLTFEIDDLHFISNGEEKRKKEDKNPDHALQTAVDIPFGVDAKVTLVNLLEEEDLALEDDESYDELDFDGIFQSLLGVAEAEAKKALAIWSREEQVILDELGEELDPFSLLDETVEDWNEGAAITIGRTQFFLGEKREYHGMPALNPMDRKDMAKGQTFKSGATRRKGARHGALRWNDGDYGSKASDDR</sequence>
<dbReference type="PANTHER" id="PTHR37474">
    <property type="entry name" value="RNA LIGASE/CYCLIC NUCLEOTIDE PHOSPHODIESTERASE"/>
    <property type="match status" value="1"/>
</dbReference>
<name>A0A7S2KF06_9STRA</name>
<proteinExistence type="predicted"/>
<protein>
    <submittedName>
        <fullName evidence="2">Uncharacterized protein</fullName>
    </submittedName>
</protein>
<dbReference type="AlphaFoldDB" id="A0A7S2KF06"/>
<dbReference type="EMBL" id="HBGY01013494">
    <property type="protein sequence ID" value="CAD9575048.1"/>
    <property type="molecule type" value="Transcribed_RNA"/>
</dbReference>
<dbReference type="PANTHER" id="PTHR37474:SF1">
    <property type="entry name" value="2'-5' RNA LIGASE FAMILY PROTEIN"/>
    <property type="match status" value="1"/>
</dbReference>
<evidence type="ECO:0000313" key="2">
    <source>
        <dbReference type="EMBL" id="CAD9575048.1"/>
    </source>
</evidence>
<organism evidence="2">
    <name type="scientific">Leptocylindrus danicus</name>
    <dbReference type="NCBI Taxonomy" id="163516"/>
    <lineage>
        <taxon>Eukaryota</taxon>
        <taxon>Sar</taxon>
        <taxon>Stramenopiles</taxon>
        <taxon>Ochrophyta</taxon>
        <taxon>Bacillariophyta</taxon>
        <taxon>Coscinodiscophyceae</taxon>
        <taxon>Chaetocerotophycidae</taxon>
        <taxon>Leptocylindrales</taxon>
        <taxon>Leptocylindraceae</taxon>
        <taxon>Leptocylindrus</taxon>
    </lineage>
</organism>
<feature type="compositionally biased region" description="Basic residues" evidence="1">
    <location>
        <begin position="601"/>
        <end position="611"/>
    </location>
</feature>